<evidence type="ECO:0000313" key="9">
    <source>
        <dbReference type="EMBL" id="MBB6354616.1"/>
    </source>
</evidence>
<evidence type="ECO:0000256" key="4">
    <source>
        <dbReference type="ARBA" id="ARBA00022692"/>
    </source>
</evidence>
<dbReference type="InterPro" id="IPR022764">
    <property type="entry name" value="Peptidase_S54_rhomboid_dom"/>
</dbReference>
<keyword evidence="9" id="KW-0378">Hydrolase</keyword>
<comment type="subcellular location">
    <subcellularLocation>
        <location evidence="1">Membrane</location>
        <topology evidence="1">Multi-pass membrane protein</topology>
    </subcellularLocation>
</comment>
<proteinExistence type="predicted"/>
<feature type="transmembrane region" description="Helical" evidence="7">
    <location>
        <begin position="116"/>
        <end position="137"/>
    </location>
</feature>
<keyword evidence="10" id="KW-1185">Reference proteome</keyword>
<dbReference type="GO" id="GO:0006508">
    <property type="term" value="P:proteolysis"/>
    <property type="evidence" value="ECO:0007669"/>
    <property type="project" value="UniProtKB-KW"/>
</dbReference>
<keyword evidence="3" id="KW-0997">Cell inner membrane</keyword>
<evidence type="ECO:0000256" key="1">
    <source>
        <dbReference type="ARBA" id="ARBA00004141"/>
    </source>
</evidence>
<feature type="transmembrane region" description="Helical" evidence="7">
    <location>
        <begin position="218"/>
        <end position="237"/>
    </location>
</feature>
<dbReference type="AlphaFoldDB" id="A0A7X0KL27"/>
<dbReference type="Pfam" id="PF01694">
    <property type="entry name" value="Rhomboid"/>
    <property type="match status" value="1"/>
</dbReference>
<feature type="transmembrane region" description="Helical" evidence="7">
    <location>
        <begin position="143"/>
        <end position="164"/>
    </location>
</feature>
<feature type="domain" description="Peptidase S54 rhomboid" evidence="8">
    <location>
        <begin position="84"/>
        <end position="232"/>
    </location>
</feature>
<comment type="caution">
    <text evidence="9">The sequence shown here is derived from an EMBL/GenBank/DDBJ whole genome shotgun (WGS) entry which is preliminary data.</text>
</comment>
<evidence type="ECO:0000256" key="6">
    <source>
        <dbReference type="ARBA" id="ARBA00023136"/>
    </source>
</evidence>
<feature type="transmembrane region" description="Helical" evidence="7">
    <location>
        <begin position="84"/>
        <end position="104"/>
    </location>
</feature>
<evidence type="ECO:0000313" key="10">
    <source>
        <dbReference type="Proteomes" id="UP000536262"/>
    </source>
</evidence>
<dbReference type="GO" id="GO:0016020">
    <property type="term" value="C:membrane"/>
    <property type="evidence" value="ECO:0007669"/>
    <property type="project" value="UniProtKB-SubCell"/>
</dbReference>
<keyword evidence="4 7" id="KW-0812">Transmembrane</keyword>
<feature type="transmembrane region" description="Helical" evidence="7">
    <location>
        <begin position="28"/>
        <end position="49"/>
    </location>
</feature>
<evidence type="ECO:0000256" key="2">
    <source>
        <dbReference type="ARBA" id="ARBA00022475"/>
    </source>
</evidence>
<dbReference type="EMBL" id="JACHOU010000004">
    <property type="protein sequence ID" value="MBB6354616.1"/>
    <property type="molecule type" value="Genomic_DNA"/>
</dbReference>
<protein>
    <submittedName>
        <fullName evidence="9">Membrane associated rhomboid family serine protease</fullName>
    </submittedName>
</protein>
<dbReference type="SUPFAM" id="SSF144091">
    <property type="entry name" value="Rhomboid-like"/>
    <property type="match status" value="1"/>
</dbReference>
<keyword evidence="6 7" id="KW-0472">Membrane</keyword>
<keyword evidence="2" id="KW-1003">Cell membrane</keyword>
<dbReference type="PANTHER" id="PTHR43066:SF26">
    <property type="entry name" value="RHOMBOID PROTEASE GLPG"/>
    <property type="match status" value="1"/>
</dbReference>
<keyword evidence="5 7" id="KW-1133">Transmembrane helix</keyword>
<evidence type="ECO:0000256" key="3">
    <source>
        <dbReference type="ARBA" id="ARBA00022519"/>
    </source>
</evidence>
<sequence length="244" mass="26598">MSEQPSPIDNTRDMDEQLPSRREPVFNLPPVVVAVIGICVAIHLVRVYLLSLDQDLWLLIRAAFIPIRYSGQFDIDVYAFTTPLTYAFLHGGFAHLIINMVWLAAFGSPLANRLGVLQFCIFFAVTTLAAVALHYVLHPLDQAPLVGASGAISGMMGAAARFSFQIDRSHGKPAFAGAPLPIRDVFRSRATVTFLAVWMVVNLVTGLVGLAPGDDSQIAWEAHIGGFLAGFLGIRFFDRGPKYA</sequence>
<reference evidence="9 10" key="1">
    <citation type="submission" date="2020-08" db="EMBL/GenBank/DDBJ databases">
        <title>Genomic Encyclopedia of Type Strains, Phase IV (KMG-IV): sequencing the most valuable type-strain genomes for metagenomic binning, comparative biology and taxonomic classification.</title>
        <authorList>
            <person name="Goeker M."/>
        </authorList>
    </citation>
    <scope>NUCLEOTIDE SEQUENCE [LARGE SCALE GENOMIC DNA]</scope>
    <source>
        <strain evidence="9 10">DSM 7051</strain>
    </source>
</reference>
<evidence type="ECO:0000256" key="5">
    <source>
        <dbReference type="ARBA" id="ARBA00022989"/>
    </source>
</evidence>
<accession>A0A7X0KL27</accession>
<dbReference type="InterPro" id="IPR035952">
    <property type="entry name" value="Rhomboid-like_sf"/>
</dbReference>
<evidence type="ECO:0000256" key="7">
    <source>
        <dbReference type="SAM" id="Phobius"/>
    </source>
</evidence>
<dbReference type="PANTHER" id="PTHR43066">
    <property type="entry name" value="RHOMBOID-RELATED PROTEIN"/>
    <property type="match status" value="1"/>
</dbReference>
<dbReference type="Proteomes" id="UP000536262">
    <property type="component" value="Unassembled WGS sequence"/>
</dbReference>
<name>A0A7X0KL27_9HYPH</name>
<gene>
    <name evidence="9" type="ORF">GGR00_002400</name>
</gene>
<feature type="transmembrane region" description="Helical" evidence="7">
    <location>
        <begin position="192"/>
        <end position="212"/>
    </location>
</feature>
<dbReference type="Gene3D" id="1.20.1540.10">
    <property type="entry name" value="Rhomboid-like"/>
    <property type="match status" value="1"/>
</dbReference>
<evidence type="ECO:0000259" key="8">
    <source>
        <dbReference type="Pfam" id="PF01694"/>
    </source>
</evidence>
<dbReference type="RefSeq" id="WP_184699524.1">
    <property type="nucleotide sequence ID" value="NZ_BAABEG010000001.1"/>
</dbReference>
<dbReference type="GO" id="GO:0004252">
    <property type="term" value="F:serine-type endopeptidase activity"/>
    <property type="evidence" value="ECO:0007669"/>
    <property type="project" value="InterPro"/>
</dbReference>
<organism evidence="9 10">
    <name type="scientific">Aminobacter aganoensis</name>
    <dbReference type="NCBI Taxonomy" id="83264"/>
    <lineage>
        <taxon>Bacteria</taxon>
        <taxon>Pseudomonadati</taxon>
        <taxon>Pseudomonadota</taxon>
        <taxon>Alphaproteobacteria</taxon>
        <taxon>Hyphomicrobiales</taxon>
        <taxon>Phyllobacteriaceae</taxon>
        <taxon>Aminobacter</taxon>
    </lineage>
</organism>
<keyword evidence="9" id="KW-0645">Protease</keyword>